<evidence type="ECO:0000313" key="10">
    <source>
        <dbReference type="Proteomes" id="UP000093514"/>
    </source>
</evidence>
<sequence>MIEIIIIVILLSALLTFYRVIKGPTVFDRIAAADSIGIMFLLILVLLSLYFQREIFIDVAIVYALLLFVDVLIMAKFFGH</sequence>
<dbReference type="GO" id="GO:0015385">
    <property type="term" value="F:sodium:proton antiporter activity"/>
    <property type="evidence" value="ECO:0007669"/>
    <property type="project" value="TreeGrafter"/>
</dbReference>
<organism evidence="9 10">
    <name type="scientific">Orenia metallireducens</name>
    <dbReference type="NCBI Taxonomy" id="1413210"/>
    <lineage>
        <taxon>Bacteria</taxon>
        <taxon>Bacillati</taxon>
        <taxon>Bacillota</taxon>
        <taxon>Clostridia</taxon>
        <taxon>Halanaerobiales</taxon>
        <taxon>Halobacteroidaceae</taxon>
        <taxon>Orenia</taxon>
    </lineage>
</organism>
<protein>
    <submittedName>
        <fullName evidence="9">Cation:proton antiporter</fullName>
    </submittedName>
</protein>
<dbReference type="Pfam" id="PF04066">
    <property type="entry name" value="MrpF_PhaF"/>
    <property type="match status" value="1"/>
</dbReference>
<dbReference type="PANTHER" id="PTHR34702:SF1">
    <property type="entry name" value="NA(+)_H(+) ANTIPORTER SUBUNIT F"/>
    <property type="match status" value="1"/>
</dbReference>
<dbReference type="OrthoDB" id="9799958at2"/>
<evidence type="ECO:0000256" key="1">
    <source>
        <dbReference type="ARBA" id="ARBA00004651"/>
    </source>
</evidence>
<dbReference type="RefSeq" id="WP_068718786.1">
    <property type="nucleotide sequence ID" value="NZ_LWDV01000009.1"/>
</dbReference>
<reference evidence="10" key="1">
    <citation type="submission" date="2016-07" db="EMBL/GenBank/DDBJ databases">
        <authorList>
            <person name="Florea S."/>
            <person name="Webb J.S."/>
            <person name="Jaromczyk J."/>
            <person name="Schardl C.L."/>
        </authorList>
    </citation>
    <scope>NUCLEOTIDE SEQUENCE [LARGE SCALE GENOMIC DNA]</scope>
    <source>
        <strain evidence="10">Z6</strain>
    </source>
</reference>
<keyword evidence="6 8" id="KW-1133">Transmembrane helix</keyword>
<feature type="transmembrane region" description="Helical" evidence="8">
    <location>
        <begin position="56"/>
        <end position="78"/>
    </location>
</feature>
<evidence type="ECO:0000313" key="9">
    <source>
        <dbReference type="EMBL" id="OCL26698.1"/>
    </source>
</evidence>
<keyword evidence="7 8" id="KW-0472">Membrane</keyword>
<accession>A0A1C0A8Z0</accession>
<keyword evidence="4" id="KW-1003">Cell membrane</keyword>
<dbReference type="InterPro" id="IPR007208">
    <property type="entry name" value="MrpF/PhaF-like"/>
</dbReference>
<reference evidence="9 10" key="2">
    <citation type="submission" date="2016-08" db="EMBL/GenBank/DDBJ databases">
        <title>Orenia metallireducens sp. nov. strain Z6, a Novel Metal-reducing Firmicute from the Deep Subsurface.</title>
        <authorList>
            <person name="Maxim B.I."/>
            <person name="Kenneth K."/>
            <person name="Flynn T.M."/>
            <person name="Oloughlin E.J."/>
            <person name="Locke R.A."/>
            <person name="Weber J.R."/>
            <person name="Egan S.M."/>
            <person name="Mackie R.I."/>
            <person name="Cann I.K."/>
        </authorList>
    </citation>
    <scope>NUCLEOTIDE SEQUENCE [LARGE SCALE GENOMIC DNA]</scope>
    <source>
        <strain evidence="9 10">Z6</strain>
    </source>
</reference>
<comment type="similarity">
    <text evidence="2">Belongs to the CPA3 antiporters (TC 2.A.63) subunit F family.</text>
</comment>
<gene>
    <name evidence="9" type="ORF">U472_12040</name>
</gene>
<evidence type="ECO:0000256" key="8">
    <source>
        <dbReference type="SAM" id="Phobius"/>
    </source>
</evidence>
<dbReference type="Proteomes" id="UP000093514">
    <property type="component" value="Unassembled WGS sequence"/>
</dbReference>
<evidence type="ECO:0000256" key="2">
    <source>
        <dbReference type="ARBA" id="ARBA00009212"/>
    </source>
</evidence>
<evidence type="ECO:0000256" key="3">
    <source>
        <dbReference type="ARBA" id="ARBA00022448"/>
    </source>
</evidence>
<comment type="subcellular location">
    <subcellularLocation>
        <location evidence="1">Cell membrane</location>
        <topology evidence="1">Multi-pass membrane protein</topology>
    </subcellularLocation>
</comment>
<dbReference type="PANTHER" id="PTHR34702">
    <property type="entry name" value="NA(+)/H(+) ANTIPORTER SUBUNIT F1"/>
    <property type="match status" value="1"/>
</dbReference>
<keyword evidence="5 8" id="KW-0812">Transmembrane</keyword>
<dbReference type="EMBL" id="LWDV01000009">
    <property type="protein sequence ID" value="OCL26698.1"/>
    <property type="molecule type" value="Genomic_DNA"/>
</dbReference>
<comment type="caution">
    <text evidence="9">The sequence shown here is derived from an EMBL/GenBank/DDBJ whole genome shotgun (WGS) entry which is preliminary data.</text>
</comment>
<keyword evidence="10" id="KW-1185">Reference proteome</keyword>
<keyword evidence="3" id="KW-0813">Transport</keyword>
<evidence type="ECO:0000256" key="5">
    <source>
        <dbReference type="ARBA" id="ARBA00022692"/>
    </source>
</evidence>
<dbReference type="GO" id="GO:0005886">
    <property type="term" value="C:plasma membrane"/>
    <property type="evidence" value="ECO:0007669"/>
    <property type="project" value="UniProtKB-SubCell"/>
</dbReference>
<proteinExistence type="inferred from homology"/>
<dbReference type="AlphaFoldDB" id="A0A1C0A8Z0"/>
<feature type="transmembrane region" description="Helical" evidence="8">
    <location>
        <begin position="29"/>
        <end position="49"/>
    </location>
</feature>
<name>A0A1C0A8Z0_9FIRM</name>
<evidence type="ECO:0000256" key="7">
    <source>
        <dbReference type="ARBA" id="ARBA00023136"/>
    </source>
</evidence>
<evidence type="ECO:0000256" key="6">
    <source>
        <dbReference type="ARBA" id="ARBA00022989"/>
    </source>
</evidence>
<evidence type="ECO:0000256" key="4">
    <source>
        <dbReference type="ARBA" id="ARBA00022475"/>
    </source>
</evidence>